<dbReference type="InterPro" id="IPR050733">
    <property type="entry name" value="Vitellogenin/Apolipophorin"/>
</dbReference>
<keyword evidence="7" id="KW-1185">Reference proteome</keyword>
<evidence type="ECO:0000256" key="1">
    <source>
        <dbReference type="ARBA" id="ARBA00022729"/>
    </source>
</evidence>
<sequence length="353" mass="38897">MKLLAAFLLLLVTRVSADDSAGAYSRMCVHGDSAAAYEVGMQYKYQYGGEVITKALAAGHDESRLAFTAQVVITANTPCDLKLQVNDLVVEDTGDDSKWFSEAVQKHDLHFRYQHGAVTDLYPHEEEEAVATNFKRGILSSLQMTVSPTSDEDIIVSEVDVSGECDVKYSMEMNPNPQVTKTKMGCHANTYIPYLPHSYYINTKANSHLPFIRNSHVCHIHGKEGTGPRGDIDVTGGGGMWEKVMCSEEMQVHHYLTPVSNRSSLATVSMSSTLTLEEGPKPMDGNFSKGDELRKRVSLVADLKAAVDFAEMKKLSNQNVKEQLDSVIESLSAFEDNEQDELGLASFPRLSNC</sequence>
<gene>
    <name evidence="6" type="ORF">O3P69_005902</name>
</gene>
<dbReference type="Proteomes" id="UP001487740">
    <property type="component" value="Unassembled WGS sequence"/>
</dbReference>
<dbReference type="InterPro" id="IPR001747">
    <property type="entry name" value="Vitellogenin_N"/>
</dbReference>
<proteinExistence type="predicted"/>
<dbReference type="Pfam" id="PF01347">
    <property type="entry name" value="Vitellogenin_N"/>
    <property type="match status" value="1"/>
</dbReference>
<protein>
    <recommendedName>
        <fullName evidence="5">Vitellogenin domain-containing protein</fullName>
    </recommendedName>
</protein>
<dbReference type="EMBL" id="JARAKH010000018">
    <property type="protein sequence ID" value="KAK8394733.1"/>
    <property type="molecule type" value="Genomic_DNA"/>
</dbReference>
<keyword evidence="1 4" id="KW-0732">Signal</keyword>
<feature type="domain" description="Vitellogenin" evidence="5">
    <location>
        <begin position="37"/>
        <end position="353"/>
    </location>
</feature>
<feature type="chain" id="PRO_5043541902" description="Vitellogenin domain-containing protein" evidence="4">
    <location>
        <begin position="18"/>
        <end position="353"/>
    </location>
</feature>
<dbReference type="SUPFAM" id="SSF56968">
    <property type="entry name" value="Lipovitellin-phosvitin complex, beta-sheet shell regions"/>
    <property type="match status" value="1"/>
</dbReference>
<evidence type="ECO:0000256" key="4">
    <source>
        <dbReference type="SAM" id="SignalP"/>
    </source>
</evidence>
<evidence type="ECO:0000256" key="3">
    <source>
        <dbReference type="PROSITE-ProRule" id="PRU00557"/>
    </source>
</evidence>
<organism evidence="6 7">
    <name type="scientific">Scylla paramamosain</name>
    <name type="common">Mud crab</name>
    <dbReference type="NCBI Taxonomy" id="85552"/>
    <lineage>
        <taxon>Eukaryota</taxon>
        <taxon>Metazoa</taxon>
        <taxon>Ecdysozoa</taxon>
        <taxon>Arthropoda</taxon>
        <taxon>Crustacea</taxon>
        <taxon>Multicrustacea</taxon>
        <taxon>Malacostraca</taxon>
        <taxon>Eumalacostraca</taxon>
        <taxon>Eucarida</taxon>
        <taxon>Decapoda</taxon>
        <taxon>Pleocyemata</taxon>
        <taxon>Brachyura</taxon>
        <taxon>Eubrachyura</taxon>
        <taxon>Portunoidea</taxon>
        <taxon>Portunidae</taxon>
        <taxon>Portuninae</taxon>
        <taxon>Scylla</taxon>
    </lineage>
</organism>
<dbReference type="GO" id="GO:0005319">
    <property type="term" value="F:lipid transporter activity"/>
    <property type="evidence" value="ECO:0007669"/>
    <property type="project" value="InterPro"/>
</dbReference>
<keyword evidence="2" id="KW-0758">Storage protein</keyword>
<evidence type="ECO:0000313" key="6">
    <source>
        <dbReference type="EMBL" id="KAK8394733.1"/>
    </source>
</evidence>
<dbReference type="AlphaFoldDB" id="A0AAW0U5Q7"/>
<evidence type="ECO:0000259" key="5">
    <source>
        <dbReference type="PROSITE" id="PS51211"/>
    </source>
</evidence>
<accession>A0AAW0U5Q7</accession>
<reference evidence="6 7" key="1">
    <citation type="submission" date="2023-03" db="EMBL/GenBank/DDBJ databases">
        <title>High-quality genome of Scylla paramamosain provides insights in environmental adaptation.</title>
        <authorList>
            <person name="Zhang L."/>
        </authorList>
    </citation>
    <scope>NUCLEOTIDE SEQUENCE [LARGE SCALE GENOMIC DNA]</scope>
    <source>
        <strain evidence="6">LZ_2023a</strain>
        <tissue evidence="6">Muscle</tissue>
    </source>
</reference>
<feature type="signal peptide" evidence="4">
    <location>
        <begin position="1"/>
        <end position="17"/>
    </location>
</feature>
<dbReference type="InterPro" id="IPR015816">
    <property type="entry name" value="Vitellinogen_b-sht_N"/>
</dbReference>
<evidence type="ECO:0000256" key="2">
    <source>
        <dbReference type="ARBA" id="ARBA00022761"/>
    </source>
</evidence>
<name>A0AAW0U5Q7_SCYPA</name>
<comment type="caution">
    <text evidence="6">The sequence shown here is derived from an EMBL/GenBank/DDBJ whole genome shotgun (WGS) entry which is preliminary data.</text>
</comment>
<comment type="caution">
    <text evidence="3">Lacks conserved residue(s) required for the propagation of feature annotation.</text>
</comment>
<dbReference type="Gene3D" id="2.30.230.10">
    <property type="entry name" value="Lipovitellin, beta-sheet shell regions, chain A"/>
    <property type="match status" value="1"/>
</dbReference>
<evidence type="ECO:0000313" key="7">
    <source>
        <dbReference type="Proteomes" id="UP001487740"/>
    </source>
</evidence>
<dbReference type="PANTHER" id="PTHR23345">
    <property type="entry name" value="VITELLOGENIN-RELATED"/>
    <property type="match status" value="1"/>
</dbReference>
<dbReference type="PROSITE" id="PS51211">
    <property type="entry name" value="VITELLOGENIN"/>
    <property type="match status" value="1"/>
</dbReference>
<dbReference type="InterPro" id="IPR015819">
    <property type="entry name" value="Lipid_transp_b-sht_shell"/>
</dbReference>
<dbReference type="PANTHER" id="PTHR23345:SF15">
    <property type="entry name" value="VITELLOGENIN 1-RELATED"/>
    <property type="match status" value="1"/>
</dbReference>